<gene>
    <name evidence="1" type="ORF">F9C07_10551</name>
</gene>
<evidence type="ECO:0000313" key="2">
    <source>
        <dbReference type="Proteomes" id="UP000596276"/>
    </source>
</evidence>
<reference evidence="2" key="1">
    <citation type="journal article" date="2021" name="G3 (Bethesda)">
        <title>Chromosome assembled and annotated genome sequence of Aspergillus flavus NRRL 3357.</title>
        <authorList>
            <person name="Skerker J.M."/>
            <person name="Pianalto K.M."/>
            <person name="Mondo S.J."/>
            <person name="Yang K."/>
            <person name="Arkin A.P."/>
            <person name="Keller N.P."/>
            <person name="Grigoriev I.V."/>
            <person name="Louise Glass N.L."/>
        </authorList>
    </citation>
    <scope>NUCLEOTIDE SEQUENCE [LARGE SCALE GENOMIC DNA]</scope>
    <source>
        <strain evidence="2">ATCC 200026 / FGSC A1120 / IAM 13836 / NRRL 3357 / JCM 12722 / SRRC 167</strain>
    </source>
</reference>
<evidence type="ECO:0000313" key="1">
    <source>
        <dbReference type="EMBL" id="QRD90627.1"/>
    </source>
</evidence>
<accession>A0A7U2R062</accession>
<dbReference type="AlphaFoldDB" id="A0A7U2R062"/>
<dbReference type="VEuPathDB" id="FungiDB:F9C07_10551"/>
<organism evidence="1 2">
    <name type="scientific">Aspergillus flavus (strain ATCC 200026 / FGSC A1120 / IAM 13836 / NRRL 3357 / JCM 12722 / SRRC 167)</name>
    <dbReference type="NCBI Taxonomy" id="332952"/>
    <lineage>
        <taxon>Eukaryota</taxon>
        <taxon>Fungi</taxon>
        <taxon>Dikarya</taxon>
        <taxon>Ascomycota</taxon>
        <taxon>Pezizomycotina</taxon>
        <taxon>Eurotiomycetes</taxon>
        <taxon>Eurotiomycetidae</taxon>
        <taxon>Eurotiales</taxon>
        <taxon>Aspergillaceae</taxon>
        <taxon>Aspergillus</taxon>
        <taxon>Aspergillus subgen. Circumdati</taxon>
    </lineage>
</organism>
<sequence length="76" mass="8865">MQEKRGPPETTKVMDYLSCCSAGLGNFVRHWPSIEERKHWKSASNGCTQKQLPPSLPYTFYTSYTSEDSYKKRRED</sequence>
<dbReference type="EMBL" id="CP044618">
    <property type="protein sequence ID" value="QRD90627.1"/>
    <property type="molecule type" value="Genomic_DNA"/>
</dbReference>
<dbReference type="Proteomes" id="UP000596276">
    <property type="component" value="Chromosome 4"/>
</dbReference>
<keyword evidence="2" id="KW-1185">Reference proteome</keyword>
<name>A0A7U2R062_ASPFN</name>
<protein>
    <submittedName>
        <fullName evidence="1">Uncharacterized protein</fullName>
    </submittedName>
</protein>
<proteinExistence type="predicted"/>